<comment type="caution">
    <text evidence="3">The sequence shown here is derived from an EMBL/GenBank/DDBJ whole genome shotgun (WGS) entry which is preliminary data.</text>
</comment>
<evidence type="ECO:0000256" key="1">
    <source>
        <dbReference type="SAM" id="MobiDB-lite"/>
    </source>
</evidence>
<dbReference type="InterPro" id="IPR036291">
    <property type="entry name" value="NAD(P)-bd_dom_sf"/>
</dbReference>
<dbReference type="Proteomes" id="UP000178370">
    <property type="component" value="Unassembled WGS sequence"/>
</dbReference>
<evidence type="ECO:0000313" key="3">
    <source>
        <dbReference type="EMBL" id="OGG51106.1"/>
    </source>
</evidence>
<evidence type="ECO:0000313" key="4">
    <source>
        <dbReference type="Proteomes" id="UP000178370"/>
    </source>
</evidence>
<feature type="compositionally biased region" description="Basic and acidic residues" evidence="1">
    <location>
        <begin position="142"/>
        <end position="152"/>
    </location>
</feature>
<dbReference type="Gene3D" id="3.40.50.720">
    <property type="entry name" value="NAD(P)-binding Rossmann-like Domain"/>
    <property type="match status" value="1"/>
</dbReference>
<dbReference type="SUPFAM" id="SSF51735">
    <property type="entry name" value="NAD(P)-binding Rossmann-fold domains"/>
    <property type="match status" value="1"/>
</dbReference>
<dbReference type="Gene3D" id="3.90.25.10">
    <property type="entry name" value="UDP-galactose 4-epimerase, domain 1"/>
    <property type="match status" value="1"/>
</dbReference>
<name>A0A1F6CPJ8_9BACT</name>
<dbReference type="InterPro" id="IPR016040">
    <property type="entry name" value="NAD(P)-bd_dom"/>
</dbReference>
<feature type="domain" description="NAD(P)-binding" evidence="2">
    <location>
        <begin position="7"/>
        <end position="321"/>
    </location>
</feature>
<dbReference type="PANTHER" id="PTHR43000">
    <property type="entry name" value="DTDP-D-GLUCOSE 4,6-DEHYDRATASE-RELATED"/>
    <property type="match status" value="1"/>
</dbReference>
<sequence>MTKKLVLITGAAGFIGHHLLDYLLQKTDWNFVLLDRLDLSGNLDRVRDIPSYEVDKGRIRFEWHDLKAPVNESLAKRLGNPHYILHLAASSHVDRSIEDPALFAMDNVVGTVNIMNFARNCSNLEKFVNFSTDEVFGPAPEGHAHKEDEPHRPSNPYSASKSGQEAFGYAFFITYGLPVVTTHTMNNFGIRQHPEKLLPKTIRSVLNGTPMPIFAKLNKKKRLEAVGSRYWINCWNTSSAVYFLLKHGKPGESYNIIGFDEFTNLEIAERIAKIIGKKLIPKFVDFHAVRPGHDRRYALDGTKLKKMGWKPEISFDKSLHDTVKWYLDPKNQHWLND</sequence>
<reference evidence="3 4" key="1">
    <citation type="journal article" date="2016" name="Nat. Commun.">
        <title>Thousands of microbial genomes shed light on interconnected biogeochemical processes in an aquifer system.</title>
        <authorList>
            <person name="Anantharaman K."/>
            <person name="Brown C.T."/>
            <person name="Hug L.A."/>
            <person name="Sharon I."/>
            <person name="Castelle C.J."/>
            <person name="Probst A.J."/>
            <person name="Thomas B.C."/>
            <person name="Singh A."/>
            <person name="Wilkins M.J."/>
            <person name="Karaoz U."/>
            <person name="Brodie E.L."/>
            <person name="Williams K.H."/>
            <person name="Hubbard S.S."/>
            <person name="Banfield J.F."/>
        </authorList>
    </citation>
    <scope>NUCLEOTIDE SEQUENCE [LARGE SCALE GENOMIC DNA]</scope>
</reference>
<gene>
    <name evidence="3" type="ORF">A2763_02075</name>
</gene>
<feature type="region of interest" description="Disordered" evidence="1">
    <location>
        <begin position="138"/>
        <end position="160"/>
    </location>
</feature>
<evidence type="ECO:0000259" key="2">
    <source>
        <dbReference type="Pfam" id="PF16363"/>
    </source>
</evidence>
<accession>A0A1F6CPJ8</accession>
<dbReference type="AlphaFoldDB" id="A0A1F6CPJ8"/>
<dbReference type="STRING" id="1798482.A2763_02075"/>
<dbReference type="Pfam" id="PF16363">
    <property type="entry name" value="GDP_Man_Dehyd"/>
    <property type="match status" value="1"/>
</dbReference>
<proteinExistence type="predicted"/>
<organism evidence="3 4">
    <name type="scientific">Candidatus Kaiserbacteria bacterium RIFCSPHIGHO2_01_FULL_54_36</name>
    <dbReference type="NCBI Taxonomy" id="1798482"/>
    <lineage>
        <taxon>Bacteria</taxon>
        <taxon>Candidatus Kaiseribacteriota</taxon>
    </lineage>
</organism>
<protein>
    <recommendedName>
        <fullName evidence="2">NAD(P)-binding domain-containing protein</fullName>
    </recommendedName>
</protein>
<dbReference type="EMBL" id="MFKV01000002">
    <property type="protein sequence ID" value="OGG51106.1"/>
    <property type="molecule type" value="Genomic_DNA"/>
</dbReference>